<keyword evidence="6" id="KW-0472">Membrane</keyword>
<keyword evidence="6" id="KW-0812">Transmembrane</keyword>
<keyword evidence="6" id="KW-1133">Transmembrane helix</keyword>
<evidence type="ECO:0000256" key="3">
    <source>
        <dbReference type="ARBA" id="ARBA00022525"/>
    </source>
</evidence>
<evidence type="ECO:0000256" key="4">
    <source>
        <dbReference type="ARBA" id="ARBA00023030"/>
    </source>
</evidence>
<dbReference type="Pfam" id="PF00688">
    <property type="entry name" value="TGFb_propeptide"/>
    <property type="match status" value="1"/>
</dbReference>
<dbReference type="PANTHER" id="PTHR11848:SF308">
    <property type="entry name" value="BMP-LIKE PROTEIN UNC-129"/>
    <property type="match status" value="1"/>
</dbReference>
<gene>
    <name evidence="8" type="ORF">KUTeg_003782</name>
</gene>
<name>A0ABQ9FPR4_TEGGR</name>
<dbReference type="Proteomes" id="UP001217089">
    <property type="component" value="Unassembled WGS sequence"/>
</dbReference>
<dbReference type="PANTHER" id="PTHR11848">
    <property type="entry name" value="TGF-BETA FAMILY"/>
    <property type="match status" value="1"/>
</dbReference>
<proteinExistence type="inferred from homology"/>
<evidence type="ECO:0000313" key="9">
    <source>
        <dbReference type="Proteomes" id="UP001217089"/>
    </source>
</evidence>
<evidence type="ECO:0000256" key="2">
    <source>
        <dbReference type="ARBA" id="ARBA00006656"/>
    </source>
</evidence>
<feature type="transmembrane region" description="Helical" evidence="6">
    <location>
        <begin position="25"/>
        <end position="42"/>
    </location>
</feature>
<comment type="subcellular location">
    <subcellularLocation>
        <location evidence="1">Secreted</location>
    </subcellularLocation>
</comment>
<keyword evidence="3" id="KW-0964">Secreted</keyword>
<dbReference type="EMBL" id="JARBDR010000214">
    <property type="protein sequence ID" value="KAJ8318691.1"/>
    <property type="molecule type" value="Genomic_DNA"/>
</dbReference>
<organism evidence="8 9">
    <name type="scientific">Tegillarca granosa</name>
    <name type="common">Malaysian cockle</name>
    <name type="synonym">Anadara granosa</name>
    <dbReference type="NCBI Taxonomy" id="220873"/>
    <lineage>
        <taxon>Eukaryota</taxon>
        <taxon>Metazoa</taxon>
        <taxon>Spiralia</taxon>
        <taxon>Lophotrochozoa</taxon>
        <taxon>Mollusca</taxon>
        <taxon>Bivalvia</taxon>
        <taxon>Autobranchia</taxon>
        <taxon>Pteriomorphia</taxon>
        <taxon>Arcoida</taxon>
        <taxon>Arcoidea</taxon>
        <taxon>Arcidae</taxon>
        <taxon>Tegillarca</taxon>
    </lineage>
</organism>
<protein>
    <recommendedName>
        <fullName evidence="7">TGF-beta propeptide domain-containing protein</fullName>
    </recommendedName>
</protein>
<evidence type="ECO:0000256" key="6">
    <source>
        <dbReference type="SAM" id="Phobius"/>
    </source>
</evidence>
<evidence type="ECO:0000313" key="8">
    <source>
        <dbReference type="EMBL" id="KAJ8318691.1"/>
    </source>
</evidence>
<keyword evidence="9" id="KW-1185">Reference proteome</keyword>
<accession>A0ABQ9FPR4</accession>
<comment type="similarity">
    <text evidence="2">Belongs to the TGF-beta family.</text>
</comment>
<sequence length="297" mass="34976">MTSFGHTWTAMVESVWSGQFRVSKVLYLIIYIVIICSIPSYGKKHKLKEISVTNQTNSDTNQTEVIERLSRFFGIDKVPVRVFHKAPPQYMLDLYNSITELGGLMKRDSPYNADVIRSFPDRQWNQQMLFYYNVSYLKDSEKILAAEFHVFKMRPRPSSDDLRETKPPHVIEIKVYEIKQKICTFISKGQGKKHNFLKKTRVFHFIEVILSTNCILQRAKWQTKNDHTIDIVVFSKGKQGNFYQTNVCMWQCWTYNTVKSLYVSLQRGIVPIFLRTITKTYFEQMFANMLNLNLIFI</sequence>
<keyword evidence="5" id="KW-1015">Disulfide bond</keyword>
<dbReference type="InterPro" id="IPR015615">
    <property type="entry name" value="TGF-beta-rel"/>
</dbReference>
<evidence type="ECO:0000256" key="1">
    <source>
        <dbReference type="ARBA" id="ARBA00004613"/>
    </source>
</evidence>
<evidence type="ECO:0000259" key="7">
    <source>
        <dbReference type="Pfam" id="PF00688"/>
    </source>
</evidence>
<evidence type="ECO:0000256" key="5">
    <source>
        <dbReference type="ARBA" id="ARBA00023157"/>
    </source>
</evidence>
<reference evidence="8 9" key="1">
    <citation type="submission" date="2022-12" db="EMBL/GenBank/DDBJ databases">
        <title>Chromosome-level genome of Tegillarca granosa.</title>
        <authorList>
            <person name="Kim J."/>
        </authorList>
    </citation>
    <scope>NUCLEOTIDE SEQUENCE [LARGE SCALE GENOMIC DNA]</scope>
    <source>
        <strain evidence="8">Teg-2019</strain>
        <tissue evidence="8">Adductor muscle</tissue>
    </source>
</reference>
<keyword evidence="4" id="KW-0339">Growth factor</keyword>
<dbReference type="InterPro" id="IPR001111">
    <property type="entry name" value="TGF-b_propeptide"/>
</dbReference>
<dbReference type="Gene3D" id="2.60.120.970">
    <property type="match status" value="1"/>
</dbReference>
<feature type="domain" description="TGF-beta propeptide" evidence="7">
    <location>
        <begin position="57"/>
        <end position="181"/>
    </location>
</feature>
<comment type="caution">
    <text evidence="8">The sequence shown here is derived from an EMBL/GenBank/DDBJ whole genome shotgun (WGS) entry which is preliminary data.</text>
</comment>